<keyword evidence="3" id="KW-0012">Acyltransferase</keyword>
<dbReference type="InterPro" id="IPR051016">
    <property type="entry name" value="Diverse_Substrate_AcTransf"/>
</dbReference>
<dbReference type="Gene3D" id="3.40.630.30">
    <property type="match status" value="1"/>
</dbReference>
<dbReference type="GO" id="GO:0008080">
    <property type="term" value="F:N-acetyltransferase activity"/>
    <property type="evidence" value="ECO:0007669"/>
    <property type="project" value="UniProtKB-ARBA"/>
</dbReference>
<accession>A0A1H9IY23</accession>
<dbReference type="SUPFAM" id="SSF55729">
    <property type="entry name" value="Acyl-CoA N-acyltransferases (Nat)"/>
    <property type="match status" value="1"/>
</dbReference>
<name>A0A1H9IY23_9GAMM</name>
<organism evidence="5 6">
    <name type="scientific">Amphritea atlantica</name>
    <dbReference type="NCBI Taxonomy" id="355243"/>
    <lineage>
        <taxon>Bacteria</taxon>
        <taxon>Pseudomonadati</taxon>
        <taxon>Pseudomonadota</taxon>
        <taxon>Gammaproteobacteria</taxon>
        <taxon>Oceanospirillales</taxon>
        <taxon>Oceanospirillaceae</taxon>
        <taxon>Amphritea</taxon>
    </lineage>
</organism>
<protein>
    <submittedName>
        <fullName evidence="5">Protein N-acetyltransferase, RimJ/RimL family</fullName>
    </submittedName>
</protein>
<dbReference type="FunFam" id="3.40.630.30:FF:000064">
    <property type="entry name" value="GNAT family acetyltransferase"/>
    <property type="match status" value="1"/>
</dbReference>
<dbReference type="RefSeq" id="WP_091359294.1">
    <property type="nucleotide sequence ID" value="NZ_AP025284.1"/>
</dbReference>
<evidence type="ECO:0000313" key="6">
    <source>
        <dbReference type="Proteomes" id="UP000198749"/>
    </source>
</evidence>
<dbReference type="Proteomes" id="UP000198749">
    <property type="component" value="Unassembled WGS sequence"/>
</dbReference>
<dbReference type="InterPro" id="IPR000182">
    <property type="entry name" value="GNAT_dom"/>
</dbReference>
<proteinExistence type="inferred from homology"/>
<dbReference type="STRING" id="355243.SAMN03080615_02748"/>
<keyword evidence="2 5" id="KW-0808">Transferase</keyword>
<dbReference type="AlphaFoldDB" id="A0A1H9IY23"/>
<reference evidence="6" key="1">
    <citation type="submission" date="2016-10" db="EMBL/GenBank/DDBJ databases">
        <authorList>
            <person name="Varghese N."/>
            <person name="Submissions S."/>
        </authorList>
    </citation>
    <scope>NUCLEOTIDE SEQUENCE [LARGE SCALE GENOMIC DNA]</scope>
    <source>
        <strain evidence="6">DSM 18887</strain>
    </source>
</reference>
<dbReference type="EMBL" id="FOGB01000008">
    <property type="protein sequence ID" value="SEQ79407.1"/>
    <property type="molecule type" value="Genomic_DNA"/>
</dbReference>
<evidence type="ECO:0000256" key="2">
    <source>
        <dbReference type="ARBA" id="ARBA00022679"/>
    </source>
</evidence>
<evidence type="ECO:0000256" key="1">
    <source>
        <dbReference type="ARBA" id="ARBA00008694"/>
    </source>
</evidence>
<dbReference type="PROSITE" id="PS51186">
    <property type="entry name" value="GNAT"/>
    <property type="match status" value="1"/>
</dbReference>
<dbReference type="Pfam" id="PF00583">
    <property type="entry name" value="Acetyltransf_1"/>
    <property type="match status" value="1"/>
</dbReference>
<feature type="domain" description="N-acetyltransferase" evidence="4">
    <location>
        <begin position="11"/>
        <end position="164"/>
    </location>
</feature>
<dbReference type="CDD" id="cd04301">
    <property type="entry name" value="NAT_SF"/>
    <property type="match status" value="1"/>
</dbReference>
<gene>
    <name evidence="5" type="ORF">SAMN03080615_02748</name>
</gene>
<dbReference type="PANTHER" id="PTHR10545">
    <property type="entry name" value="DIAMINE N-ACETYLTRANSFERASE"/>
    <property type="match status" value="1"/>
</dbReference>
<evidence type="ECO:0000256" key="3">
    <source>
        <dbReference type="ARBA" id="ARBA00023315"/>
    </source>
</evidence>
<sequence length="166" mass="18897">MDKIQTRVARFTLRTGTADDAAQVIAYMKKLGEYQKMLDKITATEADIHRLLSEQRGEVLFGEYDGETVGFIYFYQNSSAFTGQTGLYIDGFYIDQPFQSQGLGKIMLAYLSKLALERGCQRLEWGCLDWNTPAIHFYQQMGANSVDEMTIYRLGPQQLEQSAAQF</sequence>
<comment type="similarity">
    <text evidence="1">Belongs to the acetyltransferase family.</text>
</comment>
<dbReference type="OrthoDB" id="9805924at2"/>
<evidence type="ECO:0000313" key="5">
    <source>
        <dbReference type="EMBL" id="SEQ79407.1"/>
    </source>
</evidence>
<dbReference type="PANTHER" id="PTHR10545:SF29">
    <property type="entry name" value="GH14572P-RELATED"/>
    <property type="match status" value="1"/>
</dbReference>
<dbReference type="InterPro" id="IPR016181">
    <property type="entry name" value="Acyl_CoA_acyltransferase"/>
</dbReference>
<evidence type="ECO:0000259" key="4">
    <source>
        <dbReference type="PROSITE" id="PS51186"/>
    </source>
</evidence>
<keyword evidence="6" id="KW-1185">Reference proteome</keyword>